<evidence type="ECO:0000313" key="2">
    <source>
        <dbReference type="Proteomes" id="UP001259659"/>
    </source>
</evidence>
<reference evidence="1 2" key="1">
    <citation type="submission" date="2022-06" db="EMBL/GenBank/DDBJ databases">
        <title>Haloarcula sp. a new haloarchaeum isolate from saline soil.</title>
        <authorList>
            <person name="Strakova D."/>
            <person name="Galisteo C."/>
            <person name="Sanchez-Porro C."/>
            <person name="Ventosa A."/>
        </authorList>
    </citation>
    <scope>NUCLEOTIDE SEQUENCE [LARGE SCALE GENOMIC DNA]</scope>
    <source>
        <strain evidence="1 2">S1CR25-12</strain>
    </source>
</reference>
<organism evidence="1 2">
    <name type="scientific">Haloarcula saliterrae</name>
    <dbReference type="NCBI Taxonomy" id="2950534"/>
    <lineage>
        <taxon>Archaea</taxon>
        <taxon>Methanobacteriati</taxon>
        <taxon>Methanobacteriota</taxon>
        <taxon>Stenosarchaea group</taxon>
        <taxon>Halobacteria</taxon>
        <taxon>Halobacteriales</taxon>
        <taxon>Haloarculaceae</taxon>
        <taxon>Haloarcula</taxon>
    </lineage>
</organism>
<comment type="caution">
    <text evidence="1">The sequence shown here is derived from an EMBL/GenBank/DDBJ whole genome shotgun (WGS) entry which is preliminary data.</text>
</comment>
<protein>
    <submittedName>
        <fullName evidence="1">Uncharacterized protein</fullName>
    </submittedName>
</protein>
<dbReference type="RefSeq" id="WP_310920361.1">
    <property type="nucleotide sequence ID" value="NZ_JAMQON010000004.1"/>
</dbReference>
<proteinExistence type="predicted"/>
<dbReference type="EMBL" id="JAMQON010000004">
    <property type="protein sequence ID" value="MDS0260637.1"/>
    <property type="molecule type" value="Genomic_DNA"/>
</dbReference>
<name>A0ABU2FEF8_9EURY</name>
<sequence>MALRISARVPDSERYLLVDADLETGQPPPVDTPARLLDARQGVLFEPNYFHSITAHVPTFRPYDVADGELDALLDGVEVRGPPATTVGEVDR</sequence>
<accession>A0ABU2FEF8</accession>
<evidence type="ECO:0000313" key="1">
    <source>
        <dbReference type="EMBL" id="MDS0260637.1"/>
    </source>
</evidence>
<gene>
    <name evidence="1" type="ORF">NDI56_14620</name>
</gene>
<dbReference type="Proteomes" id="UP001259659">
    <property type="component" value="Unassembled WGS sequence"/>
</dbReference>
<keyword evidence="2" id="KW-1185">Reference proteome</keyword>